<organism evidence="1 2">
    <name type="scientific">Gloeocapsopsis dulcis AAB1 = 1H9</name>
    <dbReference type="NCBI Taxonomy" id="1433147"/>
    <lineage>
        <taxon>Bacteria</taxon>
        <taxon>Bacillati</taxon>
        <taxon>Cyanobacteriota</taxon>
        <taxon>Cyanophyceae</taxon>
        <taxon>Oscillatoriophycideae</taxon>
        <taxon>Chroococcales</taxon>
        <taxon>Chroococcaceae</taxon>
        <taxon>Gloeocapsopsis</taxon>
        <taxon>Gloeocapsopsis dulcis</taxon>
    </lineage>
</organism>
<evidence type="ECO:0000313" key="1">
    <source>
        <dbReference type="EMBL" id="MUL36353.1"/>
    </source>
</evidence>
<dbReference type="Proteomes" id="UP000441797">
    <property type="component" value="Unassembled WGS sequence"/>
</dbReference>
<gene>
    <name evidence="1" type="ORF">BWI75_08330</name>
</gene>
<keyword evidence="2" id="KW-1185">Reference proteome</keyword>
<protein>
    <submittedName>
        <fullName evidence="1">Uncharacterized protein</fullName>
    </submittedName>
</protein>
<reference evidence="1 2" key="1">
    <citation type="journal article" date="2019" name="Front. Microbiol.">
        <title>Genomic Features for Desiccation Tolerance and Sugar Biosynthesis in the Extremophile Gloeocapsopsis sp. UTEX B3054.</title>
        <authorList>
            <person name="Urrejola C."/>
            <person name="Alcorta J."/>
            <person name="Salas L."/>
            <person name="Vasquez M."/>
            <person name="Polz M.F."/>
            <person name="Vicuna R."/>
            <person name="Diez B."/>
        </authorList>
    </citation>
    <scope>NUCLEOTIDE SEQUENCE [LARGE SCALE GENOMIC DNA]</scope>
    <source>
        <strain evidence="1 2">1H9</strain>
    </source>
</reference>
<dbReference type="AlphaFoldDB" id="A0A6N8FTC3"/>
<comment type="caution">
    <text evidence="1">The sequence shown here is derived from an EMBL/GenBank/DDBJ whole genome shotgun (WGS) entry which is preliminary data.</text>
</comment>
<dbReference type="EMBL" id="NAPY01000010">
    <property type="protein sequence ID" value="MUL36353.1"/>
    <property type="molecule type" value="Genomic_DNA"/>
</dbReference>
<name>A0A6N8FTC3_9CHRO</name>
<sequence length="87" mass="10017">MQLNMPKNLMSLTLGAMDELNSVIQLQELLEISMEQADESPEKRWKRVELLTETYLAQVEPCLENLVLKLERIRQQLSADKINASSD</sequence>
<proteinExistence type="predicted"/>
<evidence type="ECO:0000313" key="2">
    <source>
        <dbReference type="Proteomes" id="UP000441797"/>
    </source>
</evidence>
<accession>A0A6N8FTC3</accession>